<protein>
    <recommendedName>
        <fullName evidence="6">RNA polymerase sigma factor</fullName>
    </recommendedName>
</protein>
<dbReference type="PROSITE" id="PS00716">
    <property type="entry name" value="SIGMA70_2"/>
    <property type="match status" value="1"/>
</dbReference>
<feature type="domain" description="RNA polymerase sigma-70" evidence="7">
    <location>
        <begin position="76"/>
        <end position="89"/>
    </location>
</feature>
<sequence>MIFPLLQFFASKFLLLALHLEAGSFPRPLTAKEEIETFAALRAGDSTAREKLIRHNLRLVAHITKKYYAQPCDQEDLISIGTIGLMKAVDTFDSTRKARFSTYASRCIENELRMHFRRLRRGGTMVSLQETLEAGKEDTALTFSDVLQDSFCMEENCERQEEAARLRQLIEGLPARERKLILLRYGMAGQPPLTQLETAQLLQISRSYVSRLETHALEQLRKAWHS</sequence>
<dbReference type="Pfam" id="PF04542">
    <property type="entry name" value="Sigma70_r2"/>
    <property type="match status" value="1"/>
</dbReference>
<dbReference type="PANTHER" id="PTHR30376:SF3">
    <property type="entry name" value="RNA POLYMERASE SIGMA FACTOR RPOH"/>
    <property type="match status" value="1"/>
</dbReference>
<dbReference type="InterPro" id="IPR036388">
    <property type="entry name" value="WH-like_DNA-bd_sf"/>
</dbReference>
<dbReference type="PIRSF" id="PIRSF000770">
    <property type="entry name" value="RNA_pol_sigma-SigE/K"/>
    <property type="match status" value="1"/>
</dbReference>
<comment type="caution">
    <text evidence="9">The sequence shown here is derived from an EMBL/GenBank/DDBJ whole genome shotgun (WGS) entry which is preliminary data.</text>
</comment>
<dbReference type="Pfam" id="PF04545">
    <property type="entry name" value="Sigma70_r4"/>
    <property type="match status" value="1"/>
</dbReference>
<evidence type="ECO:0000256" key="3">
    <source>
        <dbReference type="ARBA" id="ARBA00023082"/>
    </source>
</evidence>
<reference evidence="9 10" key="1">
    <citation type="submission" date="2018-02" db="EMBL/GenBank/DDBJ databases">
        <title>Complete genome sequencing of Faecalibacterium prausnitzii strains isolated from the human gut.</title>
        <authorList>
            <person name="Fitzgerald B.C."/>
            <person name="Shkoporov A.N."/>
            <person name="Ross P.R."/>
            <person name="Hill C."/>
        </authorList>
    </citation>
    <scope>NUCLEOTIDE SEQUENCE [LARGE SCALE GENOMIC DNA]</scope>
    <source>
        <strain evidence="9 10">APC942/8-14-2</strain>
    </source>
</reference>
<dbReference type="CDD" id="cd06171">
    <property type="entry name" value="Sigma70_r4"/>
    <property type="match status" value="1"/>
</dbReference>
<dbReference type="Gene3D" id="1.20.120.1810">
    <property type="match status" value="1"/>
</dbReference>
<dbReference type="Gene3D" id="1.10.10.10">
    <property type="entry name" value="Winged helix-like DNA-binding domain superfamily/Winged helix DNA-binding domain"/>
    <property type="match status" value="1"/>
</dbReference>
<dbReference type="PRINTS" id="PR00046">
    <property type="entry name" value="SIGMA70FCT"/>
</dbReference>
<keyword evidence="4 6" id="KW-0238">DNA-binding</keyword>
<dbReference type="InterPro" id="IPR050813">
    <property type="entry name" value="Sigma-70_Factor"/>
</dbReference>
<evidence type="ECO:0000256" key="5">
    <source>
        <dbReference type="ARBA" id="ARBA00023163"/>
    </source>
</evidence>
<evidence type="ECO:0000256" key="1">
    <source>
        <dbReference type="ARBA" id="ARBA00007788"/>
    </source>
</evidence>
<dbReference type="SUPFAM" id="SSF88946">
    <property type="entry name" value="Sigma2 domain of RNA polymerase sigma factors"/>
    <property type="match status" value="1"/>
</dbReference>
<evidence type="ECO:0000259" key="7">
    <source>
        <dbReference type="PROSITE" id="PS00715"/>
    </source>
</evidence>
<dbReference type="PROSITE" id="PS00715">
    <property type="entry name" value="SIGMA70_1"/>
    <property type="match status" value="1"/>
</dbReference>
<keyword evidence="3 6" id="KW-0731">Sigma factor</keyword>
<feature type="domain" description="RNA polymerase sigma-70" evidence="8">
    <location>
        <begin position="194"/>
        <end position="220"/>
    </location>
</feature>
<dbReference type="GO" id="GO:0016987">
    <property type="term" value="F:sigma factor activity"/>
    <property type="evidence" value="ECO:0007669"/>
    <property type="project" value="UniProtKB-KW"/>
</dbReference>
<name>A0A329TPJ6_9FIRM</name>
<evidence type="ECO:0000256" key="6">
    <source>
        <dbReference type="RuleBase" id="RU362124"/>
    </source>
</evidence>
<dbReference type="InterPro" id="IPR013324">
    <property type="entry name" value="RNA_pol_sigma_r3/r4-like"/>
</dbReference>
<dbReference type="InterPro" id="IPR007630">
    <property type="entry name" value="RNA_pol_sigma70_r4"/>
</dbReference>
<dbReference type="InterPro" id="IPR000943">
    <property type="entry name" value="RNA_pol_sigma70"/>
</dbReference>
<keyword evidence="2 6" id="KW-0805">Transcription regulation</keyword>
<evidence type="ECO:0000256" key="4">
    <source>
        <dbReference type="ARBA" id="ARBA00023125"/>
    </source>
</evidence>
<dbReference type="GO" id="GO:0006352">
    <property type="term" value="P:DNA-templated transcription initiation"/>
    <property type="evidence" value="ECO:0007669"/>
    <property type="project" value="InterPro"/>
</dbReference>
<dbReference type="InterPro" id="IPR013325">
    <property type="entry name" value="RNA_pol_sigma_r2"/>
</dbReference>
<keyword evidence="5 6" id="KW-0804">Transcription</keyword>
<dbReference type="SUPFAM" id="SSF88659">
    <property type="entry name" value="Sigma3 and sigma4 domains of RNA polymerase sigma factors"/>
    <property type="match status" value="1"/>
</dbReference>
<dbReference type="EMBL" id="PRKZ01000003">
    <property type="protein sequence ID" value="RAW50486.1"/>
    <property type="molecule type" value="Genomic_DNA"/>
</dbReference>
<dbReference type="AlphaFoldDB" id="A0A329TPJ6"/>
<dbReference type="PANTHER" id="PTHR30376">
    <property type="entry name" value="SIGMA FACTOR RPOH HEAT SHOCK RELATED"/>
    <property type="match status" value="1"/>
</dbReference>
<evidence type="ECO:0000259" key="8">
    <source>
        <dbReference type="PROSITE" id="PS00716"/>
    </source>
</evidence>
<comment type="similarity">
    <text evidence="1 6">Belongs to the sigma-70 factor family.</text>
</comment>
<evidence type="ECO:0000313" key="10">
    <source>
        <dbReference type="Proteomes" id="UP000251634"/>
    </source>
</evidence>
<comment type="function">
    <text evidence="6">Sigma factors are initiation factors that promote the attachment of RNA polymerase to specific initiation sites and are then released.</text>
</comment>
<evidence type="ECO:0000256" key="2">
    <source>
        <dbReference type="ARBA" id="ARBA00023015"/>
    </source>
</evidence>
<dbReference type="Proteomes" id="UP000251634">
    <property type="component" value="Unassembled WGS sequence"/>
</dbReference>
<dbReference type="NCBIfam" id="TIGR02937">
    <property type="entry name" value="sigma70-ECF"/>
    <property type="match status" value="1"/>
</dbReference>
<proteinExistence type="inferred from homology"/>
<evidence type="ECO:0000313" key="9">
    <source>
        <dbReference type="EMBL" id="RAW50486.1"/>
    </source>
</evidence>
<organism evidence="9 10">
    <name type="scientific">Faecalibacterium prausnitzii</name>
    <dbReference type="NCBI Taxonomy" id="853"/>
    <lineage>
        <taxon>Bacteria</taxon>
        <taxon>Bacillati</taxon>
        <taxon>Bacillota</taxon>
        <taxon>Clostridia</taxon>
        <taxon>Eubacteriales</taxon>
        <taxon>Oscillospiraceae</taxon>
        <taxon>Faecalibacterium</taxon>
    </lineage>
</organism>
<dbReference type="GO" id="GO:0003677">
    <property type="term" value="F:DNA binding"/>
    <property type="evidence" value="ECO:0007669"/>
    <property type="project" value="UniProtKB-KW"/>
</dbReference>
<dbReference type="InterPro" id="IPR014284">
    <property type="entry name" value="RNA_pol_sigma-70_dom"/>
</dbReference>
<gene>
    <name evidence="9" type="ORF">C4N25_05670</name>
</gene>
<dbReference type="InterPro" id="IPR007627">
    <property type="entry name" value="RNA_pol_sigma70_r2"/>
</dbReference>
<accession>A0A329TPJ6</accession>